<accession>A0A0F9KSN5</accession>
<comment type="caution">
    <text evidence="1">The sequence shown here is derived from an EMBL/GenBank/DDBJ whole genome shotgun (WGS) entry which is preliminary data.</text>
</comment>
<sequence length="50" mass="6245">MEMNFTKVNELPLETRRALLEIFGYPEDWFKPEMVLFYLYKNWELLDLEE</sequence>
<evidence type="ECO:0000313" key="1">
    <source>
        <dbReference type="EMBL" id="KKM77816.1"/>
    </source>
</evidence>
<name>A0A0F9KSN5_9ZZZZ</name>
<organism evidence="1">
    <name type="scientific">marine sediment metagenome</name>
    <dbReference type="NCBI Taxonomy" id="412755"/>
    <lineage>
        <taxon>unclassified sequences</taxon>
        <taxon>metagenomes</taxon>
        <taxon>ecological metagenomes</taxon>
    </lineage>
</organism>
<proteinExistence type="predicted"/>
<protein>
    <submittedName>
        <fullName evidence="1">Uncharacterized protein</fullName>
    </submittedName>
</protein>
<dbReference type="AlphaFoldDB" id="A0A0F9KSN5"/>
<reference evidence="1" key="1">
    <citation type="journal article" date="2015" name="Nature">
        <title>Complex archaea that bridge the gap between prokaryotes and eukaryotes.</title>
        <authorList>
            <person name="Spang A."/>
            <person name="Saw J.H."/>
            <person name="Jorgensen S.L."/>
            <person name="Zaremba-Niedzwiedzka K."/>
            <person name="Martijn J."/>
            <person name="Lind A.E."/>
            <person name="van Eijk R."/>
            <person name="Schleper C."/>
            <person name="Guy L."/>
            <person name="Ettema T.J."/>
        </authorList>
    </citation>
    <scope>NUCLEOTIDE SEQUENCE</scope>
</reference>
<gene>
    <name evidence="1" type="ORF">LCGC14_1366300</name>
</gene>
<dbReference type="EMBL" id="LAZR01008587">
    <property type="protein sequence ID" value="KKM77816.1"/>
    <property type="molecule type" value="Genomic_DNA"/>
</dbReference>